<dbReference type="PATRIC" id="fig|219572.3.peg.6041"/>
<dbReference type="EMBL" id="CP015601">
    <property type="protein sequence ID" value="ANF89216.1"/>
    <property type="molecule type" value="Genomic_DNA"/>
</dbReference>
<dbReference type="AlphaFoldDB" id="A0A172ZAP0"/>
<reference evidence="1 2" key="1">
    <citation type="submission" date="2016-05" db="EMBL/GenBank/DDBJ databases">
        <title>Complete genome sequence of Pseudomonas antarctica PAMC 27494.</title>
        <authorList>
            <person name="Lee J."/>
        </authorList>
    </citation>
    <scope>NUCLEOTIDE SEQUENCE [LARGE SCALE GENOMIC DNA]</scope>
    <source>
        <strain evidence="1 2">PAMC 27494</strain>
        <plasmid evidence="2">Plasmid pp27494_1</plasmid>
    </source>
</reference>
<protein>
    <recommendedName>
        <fullName evidence="3">HEPN domain-containing protein</fullName>
    </recommendedName>
</protein>
<organism evidence="1 2">
    <name type="scientific">Pseudomonas antarctica</name>
    <dbReference type="NCBI Taxonomy" id="219572"/>
    <lineage>
        <taxon>Bacteria</taxon>
        <taxon>Pseudomonadati</taxon>
        <taxon>Pseudomonadota</taxon>
        <taxon>Gammaproteobacteria</taxon>
        <taxon>Pseudomonadales</taxon>
        <taxon>Pseudomonadaceae</taxon>
        <taxon>Pseudomonas</taxon>
    </lineage>
</organism>
<evidence type="ECO:0000313" key="2">
    <source>
        <dbReference type="Proteomes" id="UP000077829"/>
    </source>
</evidence>
<geneLocation type="plasmid" evidence="2">
    <name>pp27494_1</name>
</geneLocation>
<dbReference type="KEGG" id="panr:A7J50_5890"/>
<keyword evidence="1" id="KW-0614">Plasmid</keyword>
<evidence type="ECO:0008006" key="3">
    <source>
        <dbReference type="Google" id="ProtNLM"/>
    </source>
</evidence>
<proteinExistence type="predicted"/>
<dbReference type="Proteomes" id="UP000077829">
    <property type="component" value="Plasmid pP27494_1"/>
</dbReference>
<accession>A0A172ZAP0</accession>
<sequence>MDYESLPSSWVIEEARTFLRASLLLEQSASNGEVALYWPAAMTSALASELYLKSFLVEADPRSPRTEDEPEGHLRLAIGLPGNRHDLFELYKAIPVDLANQLRATSDRLSPGFPLENWIMLCSKLFVGTRYPYEANSTQAIDTDVLKLAPHLDRVLCELLASVEVQSSKIK</sequence>
<name>A0A172ZAP0_9PSED</name>
<evidence type="ECO:0000313" key="1">
    <source>
        <dbReference type="EMBL" id="ANF89216.1"/>
    </source>
</evidence>
<gene>
    <name evidence="1" type="ORF">A7J50_5890</name>
</gene>